<dbReference type="EMBL" id="CP011568">
    <property type="protein sequence ID" value="AKJ68691.1"/>
    <property type="molecule type" value="Genomic_DNA"/>
</dbReference>
<dbReference type="STRING" id="445709.ABW99_11165"/>
<keyword evidence="5" id="KW-0113">Calvin cycle</keyword>
<evidence type="ECO:0000256" key="3">
    <source>
        <dbReference type="ARBA" id="ARBA00011233"/>
    </source>
</evidence>
<evidence type="ECO:0000256" key="4">
    <source>
        <dbReference type="ARBA" id="ARBA00013078"/>
    </source>
</evidence>
<evidence type="ECO:0000256" key="8">
    <source>
        <dbReference type="ARBA" id="ARBA00022842"/>
    </source>
</evidence>
<keyword evidence="6" id="KW-0479">Metal-binding</keyword>
<keyword evidence="9" id="KW-0119">Carbohydrate metabolism</keyword>
<comment type="pathway">
    <text evidence="2">Organic acid metabolism; glycolate biosynthesis; glycolate from 2-phosphoglycolate: step 1/1.</text>
</comment>
<dbReference type="InterPro" id="IPR050155">
    <property type="entry name" value="HAD-like_hydrolase_sf"/>
</dbReference>
<evidence type="ECO:0000256" key="6">
    <source>
        <dbReference type="ARBA" id="ARBA00022723"/>
    </source>
</evidence>
<dbReference type="SFLD" id="SFLDG01129">
    <property type="entry name" value="C1.5:_HAD__Beta-PGM__Phosphata"/>
    <property type="match status" value="1"/>
</dbReference>
<evidence type="ECO:0000256" key="5">
    <source>
        <dbReference type="ARBA" id="ARBA00022567"/>
    </source>
</evidence>
<dbReference type="GO" id="GO:0019253">
    <property type="term" value="P:reductive pentose-phosphate cycle"/>
    <property type="evidence" value="ECO:0007669"/>
    <property type="project" value="UniProtKB-KW"/>
</dbReference>
<protein>
    <recommendedName>
        <fullName evidence="4">phosphoglycolate phosphatase</fullName>
        <ecNumber evidence="4">3.1.3.18</ecNumber>
    </recommendedName>
</protein>
<dbReference type="NCBIfam" id="TIGR01509">
    <property type="entry name" value="HAD-SF-IA-v3"/>
    <property type="match status" value="1"/>
</dbReference>
<dbReference type="EC" id="3.1.3.18" evidence="4"/>
<keyword evidence="7" id="KW-0378">Hydrolase</keyword>
<dbReference type="GO" id="GO:0008967">
    <property type="term" value="F:phosphoglycolate phosphatase activity"/>
    <property type="evidence" value="ECO:0007669"/>
    <property type="project" value="UniProtKB-EC"/>
</dbReference>
<sequence>MPKLPHPIRAVLFDLDGTLADTAPDLVAAINKMRLARAMPALPYESLRLLASHGARGLVGAAFDRQPGDDEYEPLKQEFLANYADALCVDTRLFDGIPTVLEALEQRGMPWGIVTNKITWLTTPLVRQLGLSEKAACVVCGDTTPHSKPHPAPLLYAAEQIGILPEHIAYVGDDLRDVQAGKAAGMPTVAAAYGYCGDGLSPVEWQADALVKAAVNLMDLLDTTSVSA</sequence>
<evidence type="ECO:0000256" key="7">
    <source>
        <dbReference type="ARBA" id="ARBA00022801"/>
    </source>
</evidence>
<dbReference type="PATRIC" id="fig|445709.3.peg.2374"/>
<name>A0A0G3EVC2_9BURK</name>
<dbReference type="OrthoDB" id="9776368at2"/>
<dbReference type="SFLD" id="SFLDG01135">
    <property type="entry name" value="C1.5.6:_HAD__Beta-PGM__Phospha"/>
    <property type="match status" value="1"/>
</dbReference>
<dbReference type="InterPro" id="IPR023198">
    <property type="entry name" value="PGP-like_dom2"/>
</dbReference>
<dbReference type="GO" id="GO:0006281">
    <property type="term" value="P:DNA repair"/>
    <property type="evidence" value="ECO:0007669"/>
    <property type="project" value="TreeGrafter"/>
</dbReference>
<keyword evidence="8" id="KW-0460">Magnesium</keyword>
<dbReference type="GO" id="GO:0046872">
    <property type="term" value="F:metal ion binding"/>
    <property type="evidence" value="ECO:0007669"/>
    <property type="project" value="UniProtKB-KW"/>
</dbReference>
<evidence type="ECO:0000256" key="2">
    <source>
        <dbReference type="ARBA" id="ARBA00004818"/>
    </source>
</evidence>
<dbReference type="InterPro" id="IPR041492">
    <property type="entry name" value="HAD_2"/>
</dbReference>
<dbReference type="PANTHER" id="PTHR43434:SF23">
    <property type="entry name" value="PHOSPHOGLYCOLATE PHOSPHATASE"/>
    <property type="match status" value="1"/>
</dbReference>
<dbReference type="Gene3D" id="1.10.150.240">
    <property type="entry name" value="Putative phosphatase, domain 2"/>
    <property type="match status" value="1"/>
</dbReference>
<comment type="function">
    <text evidence="10">Specifically catalyzes the dephosphorylation of 2-phosphoglycolate. Is involved in the dissimilation of the intracellular 2-phosphoglycolate formed during the DNA repair of 3'-phosphoglycolate ends, a major class of DNA lesions induced by oxidative stress.</text>
</comment>
<proteinExistence type="predicted"/>
<evidence type="ECO:0000313" key="12">
    <source>
        <dbReference type="Proteomes" id="UP000036700"/>
    </source>
</evidence>
<comment type="subunit">
    <text evidence="3">Homotrimer.</text>
</comment>
<evidence type="ECO:0000256" key="9">
    <source>
        <dbReference type="ARBA" id="ARBA00023277"/>
    </source>
</evidence>
<accession>A0A0G3EVC2</accession>
<dbReference type="AlphaFoldDB" id="A0A0G3EVC2"/>
<dbReference type="SUPFAM" id="SSF56784">
    <property type="entry name" value="HAD-like"/>
    <property type="match status" value="1"/>
</dbReference>
<reference evidence="12" key="1">
    <citation type="submission" date="2015-06" db="EMBL/GenBank/DDBJ databases">
        <authorList>
            <person name="Lim Y.L."/>
            <person name="Ee R."/>
            <person name="Yong D."/>
            <person name="How K.Y."/>
            <person name="Yin W.F."/>
            <person name="Chan K.G."/>
        </authorList>
    </citation>
    <scope>NUCLEOTIDE SEQUENCE [LARGE SCALE GENOMIC DNA]</scope>
    <source>
        <strain evidence="12">DSM 25325</strain>
    </source>
</reference>
<dbReference type="Pfam" id="PF13419">
    <property type="entry name" value="HAD_2"/>
    <property type="match status" value="1"/>
</dbReference>
<dbReference type="Proteomes" id="UP000036700">
    <property type="component" value="Chromosome"/>
</dbReference>
<dbReference type="GO" id="GO:0005829">
    <property type="term" value="C:cytosol"/>
    <property type="evidence" value="ECO:0007669"/>
    <property type="project" value="TreeGrafter"/>
</dbReference>
<dbReference type="KEGG" id="ptx:ABW99_11165"/>
<evidence type="ECO:0000256" key="10">
    <source>
        <dbReference type="ARBA" id="ARBA00059247"/>
    </source>
</evidence>
<dbReference type="InterPro" id="IPR006439">
    <property type="entry name" value="HAD-SF_hydro_IA"/>
</dbReference>
<dbReference type="InterPro" id="IPR036412">
    <property type="entry name" value="HAD-like_sf"/>
</dbReference>
<evidence type="ECO:0000256" key="1">
    <source>
        <dbReference type="ARBA" id="ARBA00000830"/>
    </source>
</evidence>
<gene>
    <name evidence="11" type="ORF">ABW99_11165</name>
</gene>
<dbReference type="SFLD" id="SFLDS00003">
    <property type="entry name" value="Haloacid_Dehalogenase"/>
    <property type="match status" value="1"/>
</dbReference>
<dbReference type="FunFam" id="3.40.50.1000:FF:000022">
    <property type="entry name" value="Phosphoglycolate phosphatase"/>
    <property type="match status" value="1"/>
</dbReference>
<organism evidence="11 12">
    <name type="scientific">Pandoraea thiooxydans</name>
    <dbReference type="NCBI Taxonomy" id="445709"/>
    <lineage>
        <taxon>Bacteria</taxon>
        <taxon>Pseudomonadati</taxon>
        <taxon>Pseudomonadota</taxon>
        <taxon>Betaproteobacteria</taxon>
        <taxon>Burkholderiales</taxon>
        <taxon>Burkholderiaceae</taxon>
        <taxon>Pandoraea</taxon>
    </lineage>
</organism>
<comment type="catalytic activity">
    <reaction evidence="1">
        <text>2-phosphoglycolate + H2O = glycolate + phosphate</text>
        <dbReference type="Rhea" id="RHEA:14369"/>
        <dbReference type="ChEBI" id="CHEBI:15377"/>
        <dbReference type="ChEBI" id="CHEBI:29805"/>
        <dbReference type="ChEBI" id="CHEBI:43474"/>
        <dbReference type="ChEBI" id="CHEBI:58033"/>
        <dbReference type="EC" id="3.1.3.18"/>
    </reaction>
</comment>
<dbReference type="PANTHER" id="PTHR43434">
    <property type="entry name" value="PHOSPHOGLYCOLATE PHOSPHATASE"/>
    <property type="match status" value="1"/>
</dbReference>
<dbReference type="Gene3D" id="3.40.50.1000">
    <property type="entry name" value="HAD superfamily/HAD-like"/>
    <property type="match status" value="1"/>
</dbReference>
<dbReference type="NCBIfam" id="TIGR01549">
    <property type="entry name" value="HAD-SF-IA-v1"/>
    <property type="match status" value="1"/>
</dbReference>
<dbReference type="RefSeq" id="WP_047214553.1">
    <property type="nucleotide sequence ID" value="NZ_CP011568.3"/>
</dbReference>
<dbReference type="InterPro" id="IPR023214">
    <property type="entry name" value="HAD_sf"/>
</dbReference>
<keyword evidence="12" id="KW-1185">Reference proteome</keyword>
<evidence type="ECO:0000313" key="11">
    <source>
        <dbReference type="EMBL" id="AKJ68691.1"/>
    </source>
</evidence>